<sequence>MSLVYRIQSKQDRTRGAYRSHVYGDDLPDIVHRMRNTHHDYQCGGKHPTPLADTKRYIYKHEFCGFNSAADLLRWFKGFIPDLLRAGYEIVALRDVTVTAVGEFQVLFTFNT</sequence>
<dbReference type="AlphaFoldDB" id="A0A0F9P9E9"/>
<evidence type="ECO:0000313" key="1">
    <source>
        <dbReference type="EMBL" id="KKN21077.1"/>
    </source>
</evidence>
<name>A0A0F9P9E9_9ZZZZ</name>
<gene>
    <name evidence="1" type="ORF">LCGC14_0929030</name>
</gene>
<dbReference type="EMBL" id="LAZR01003181">
    <property type="protein sequence ID" value="KKN21077.1"/>
    <property type="molecule type" value="Genomic_DNA"/>
</dbReference>
<reference evidence="1" key="1">
    <citation type="journal article" date="2015" name="Nature">
        <title>Complex archaea that bridge the gap between prokaryotes and eukaryotes.</title>
        <authorList>
            <person name="Spang A."/>
            <person name="Saw J.H."/>
            <person name="Jorgensen S.L."/>
            <person name="Zaremba-Niedzwiedzka K."/>
            <person name="Martijn J."/>
            <person name="Lind A.E."/>
            <person name="van Eijk R."/>
            <person name="Schleper C."/>
            <person name="Guy L."/>
            <person name="Ettema T.J."/>
        </authorList>
    </citation>
    <scope>NUCLEOTIDE SEQUENCE</scope>
</reference>
<accession>A0A0F9P9E9</accession>
<protein>
    <submittedName>
        <fullName evidence="1">Uncharacterized protein</fullName>
    </submittedName>
</protein>
<comment type="caution">
    <text evidence="1">The sequence shown here is derived from an EMBL/GenBank/DDBJ whole genome shotgun (WGS) entry which is preliminary data.</text>
</comment>
<proteinExistence type="predicted"/>
<organism evidence="1">
    <name type="scientific">marine sediment metagenome</name>
    <dbReference type="NCBI Taxonomy" id="412755"/>
    <lineage>
        <taxon>unclassified sequences</taxon>
        <taxon>metagenomes</taxon>
        <taxon>ecological metagenomes</taxon>
    </lineage>
</organism>